<sequence>MNSFLMFLVRTGISFPVGALTWLISYVAFDQYFILSVLYGAAATGVSYFITDGVIKHQLMVRQGLSRKEYKFIQTQLKEANEKISRLNRHVFAIRHFPSFKQRIDLMRVTKKIYRLTKEEPRRFYKAEKFYYSHLDSLVEIAEKYALLSAQPKKNRALQATLNDTRRTLEQLSRTLEDDLHGILSDDIDDLHFELDVVKHISNKEKDTDLLDESRRTK</sequence>
<accession>A0A0J1HYX5</accession>
<evidence type="ECO:0000313" key="3">
    <source>
        <dbReference type="Proteomes" id="UP000036045"/>
    </source>
</evidence>
<name>A0A0J1HYX5_NIACI</name>
<keyword evidence="1" id="KW-0812">Transmembrane</keyword>
<comment type="caution">
    <text evidence="2">The sequence shown here is derived from an EMBL/GenBank/DDBJ whole genome shotgun (WGS) entry which is preliminary data.</text>
</comment>
<keyword evidence="1" id="KW-1133">Transmembrane helix</keyword>
<dbReference type="InterPro" id="IPR018770">
    <property type="entry name" value="ChloroindolylP_hydrolase"/>
</dbReference>
<keyword evidence="1" id="KW-0472">Membrane</keyword>
<dbReference type="Proteomes" id="UP000036045">
    <property type="component" value="Unassembled WGS sequence"/>
</dbReference>
<feature type="transmembrane region" description="Helical" evidence="1">
    <location>
        <begin position="7"/>
        <end position="26"/>
    </location>
</feature>
<dbReference type="GeneID" id="56348006"/>
<dbReference type="AlphaFoldDB" id="A0A0J1HYX5"/>
<dbReference type="RefSeq" id="WP_047944660.1">
    <property type="nucleotide sequence ID" value="NZ_CP053989.1"/>
</dbReference>
<dbReference type="EMBL" id="LDPH01000042">
    <property type="protein sequence ID" value="KLV18909.1"/>
    <property type="molecule type" value="Genomic_DNA"/>
</dbReference>
<keyword evidence="3" id="KW-1185">Reference proteome</keyword>
<organism evidence="2 3">
    <name type="scientific">Niallia circulans</name>
    <name type="common">Bacillus circulans</name>
    <dbReference type="NCBI Taxonomy" id="1397"/>
    <lineage>
        <taxon>Bacteria</taxon>
        <taxon>Bacillati</taxon>
        <taxon>Bacillota</taxon>
        <taxon>Bacilli</taxon>
        <taxon>Bacillales</taxon>
        <taxon>Bacillaceae</taxon>
        <taxon>Niallia</taxon>
    </lineage>
</organism>
<dbReference type="OrthoDB" id="2081028at2"/>
<gene>
    <name evidence="2" type="ORF">ABW02_24020</name>
</gene>
<evidence type="ECO:0000313" key="2">
    <source>
        <dbReference type="EMBL" id="KLV18909.1"/>
    </source>
</evidence>
<proteinExistence type="predicted"/>
<reference evidence="2 3" key="1">
    <citation type="submission" date="2015-05" db="EMBL/GenBank/DDBJ databases">
        <title>Whole genome sequence and identification of bacterial endophytes from Costus igneus.</title>
        <authorList>
            <person name="Lee Y.P."/>
            <person name="Gan H.M."/>
            <person name="Eng W."/>
            <person name="Wheatley M.S."/>
            <person name="Caraballo A."/>
            <person name="Polter S."/>
            <person name="Savka M.A."/>
            <person name="Hudson A.O."/>
        </authorList>
    </citation>
    <scope>NUCLEOTIDE SEQUENCE [LARGE SCALE GENOMIC DNA]</scope>
    <source>
        <strain evidence="2 3">RIT379</strain>
    </source>
</reference>
<evidence type="ECO:0000256" key="1">
    <source>
        <dbReference type="SAM" id="Phobius"/>
    </source>
</evidence>
<dbReference type="PATRIC" id="fig|1397.4.peg.4313"/>
<protein>
    <submittedName>
        <fullName evidence="2">Protein xpaC</fullName>
    </submittedName>
</protein>
<dbReference type="Pfam" id="PF10112">
    <property type="entry name" value="Halogen_Hydrol"/>
    <property type="match status" value="1"/>
</dbReference>
<feature type="transmembrane region" description="Helical" evidence="1">
    <location>
        <begin position="32"/>
        <end position="50"/>
    </location>
</feature>